<dbReference type="RefSeq" id="WP_164878629.1">
    <property type="nucleotide sequence ID" value="NZ_CP034929.1"/>
</dbReference>
<accession>A0ABW1QWZ0</accession>
<feature type="transmembrane region" description="Helical" evidence="1">
    <location>
        <begin position="358"/>
        <end position="375"/>
    </location>
</feature>
<dbReference type="Proteomes" id="UP001596098">
    <property type="component" value="Unassembled WGS sequence"/>
</dbReference>
<comment type="caution">
    <text evidence="2">The sequence shown here is derived from an EMBL/GenBank/DDBJ whole genome shotgun (WGS) entry which is preliminary data.</text>
</comment>
<keyword evidence="3" id="KW-1185">Reference proteome</keyword>
<feature type="transmembrane region" description="Helical" evidence="1">
    <location>
        <begin position="71"/>
        <end position="88"/>
    </location>
</feature>
<protein>
    <submittedName>
        <fullName evidence="2">Oligosaccharide repeat unit polymerase</fullName>
    </submittedName>
</protein>
<proteinExistence type="predicted"/>
<keyword evidence="1" id="KW-0812">Transmembrane</keyword>
<feature type="transmembrane region" description="Helical" evidence="1">
    <location>
        <begin position="214"/>
        <end position="234"/>
    </location>
</feature>
<reference evidence="3" key="1">
    <citation type="journal article" date="2019" name="Int. J. Syst. Evol. Microbiol.">
        <title>The Global Catalogue of Microorganisms (GCM) 10K type strain sequencing project: providing services to taxonomists for standard genome sequencing and annotation.</title>
        <authorList>
            <consortium name="The Broad Institute Genomics Platform"/>
            <consortium name="The Broad Institute Genome Sequencing Center for Infectious Disease"/>
            <person name="Wu L."/>
            <person name="Ma J."/>
        </authorList>
    </citation>
    <scope>NUCLEOTIDE SEQUENCE [LARGE SCALE GENOMIC DNA]</scope>
    <source>
        <strain evidence="3">DFY28</strain>
    </source>
</reference>
<evidence type="ECO:0000313" key="3">
    <source>
        <dbReference type="Proteomes" id="UP001596098"/>
    </source>
</evidence>
<feature type="transmembrane region" description="Helical" evidence="1">
    <location>
        <begin position="387"/>
        <end position="404"/>
    </location>
</feature>
<name>A0ABW1QWZ0_9ACTN</name>
<feature type="transmembrane region" description="Helical" evidence="1">
    <location>
        <begin position="100"/>
        <end position="123"/>
    </location>
</feature>
<dbReference type="NCBIfam" id="TIGR04370">
    <property type="entry name" value="glyco_rpt_poly"/>
    <property type="match status" value="1"/>
</dbReference>
<sequence length="423" mass="45950">MWAAAVFAGVAVLIGIGRSRRLEGAFDPMHPLVFPVIYVAVATLAPVMWIYGRERDLGYLNRTVISEQTPLLMALAVAGFTMGALMQFRRPVPPQIARDGATLALTGRLVFLLPLALAAYGFVTNSVLTRGEGQGQRSLMDSLDAAGFMFAPAAVLLIAAGRSQCKRLFVGVDWLGIVTLVTLLGLNGRRGSAIAIILVVIGVLVRKKNAKSRLLPVIMGMGVLIWFAYSVVVYRSEATGGEHELSGLETLLRDTGSVAFTTGVTVGFEERLGGSTIVAGVLRQAPSPIVNLFLGPPDDTGAMEFRRLFRVDANNGYGYSIPADGVLNFGTVGAFLLPFFFGLFAAWAYSRSDLNASYSRQLVYFVFVATLPFAWRSDTLGSIKGVLYPSILVFLALVMARTFYSYKHPRQQESVHRRPVRVR</sequence>
<organism evidence="2 3">
    <name type="scientific">Nocardioides yefusunii</name>
    <dbReference type="NCBI Taxonomy" id="2500546"/>
    <lineage>
        <taxon>Bacteria</taxon>
        <taxon>Bacillati</taxon>
        <taxon>Actinomycetota</taxon>
        <taxon>Actinomycetes</taxon>
        <taxon>Propionibacteriales</taxon>
        <taxon>Nocardioidaceae</taxon>
        <taxon>Nocardioides</taxon>
    </lineage>
</organism>
<keyword evidence="1" id="KW-0472">Membrane</keyword>
<keyword evidence="1" id="KW-1133">Transmembrane helix</keyword>
<feature type="transmembrane region" description="Helical" evidence="1">
    <location>
        <begin position="29"/>
        <end position="51"/>
    </location>
</feature>
<gene>
    <name evidence="2" type="ORF">ACFPWU_04345</name>
</gene>
<feature type="transmembrane region" description="Helical" evidence="1">
    <location>
        <begin position="174"/>
        <end position="205"/>
    </location>
</feature>
<dbReference type="EMBL" id="JBHSQI010000002">
    <property type="protein sequence ID" value="MFC6152898.1"/>
    <property type="molecule type" value="Genomic_DNA"/>
</dbReference>
<feature type="transmembrane region" description="Helical" evidence="1">
    <location>
        <begin position="326"/>
        <end position="346"/>
    </location>
</feature>
<evidence type="ECO:0000313" key="2">
    <source>
        <dbReference type="EMBL" id="MFC6152898.1"/>
    </source>
</evidence>
<evidence type="ECO:0000256" key="1">
    <source>
        <dbReference type="SAM" id="Phobius"/>
    </source>
</evidence>